<accession>A0A2A8CUG6</accession>
<evidence type="ECO:0000313" key="1">
    <source>
        <dbReference type="EMBL" id="PEN11394.1"/>
    </source>
</evidence>
<dbReference type="RefSeq" id="WP_098077822.1">
    <property type="nucleotide sequence ID" value="NZ_PDEQ01000009.1"/>
</dbReference>
<dbReference type="Gene3D" id="3.40.50.10420">
    <property type="entry name" value="NagB/RpiA/CoA transferase-like"/>
    <property type="match status" value="1"/>
</dbReference>
<reference evidence="1 2" key="1">
    <citation type="submission" date="2017-10" db="EMBL/GenBank/DDBJ databases">
        <title>Draft genome of Longibacter Salinarum.</title>
        <authorList>
            <person name="Goh K.M."/>
            <person name="Shamsir M.S."/>
            <person name="Lim S.W."/>
        </authorList>
    </citation>
    <scope>NUCLEOTIDE SEQUENCE [LARGE SCALE GENOMIC DNA]</scope>
    <source>
        <strain evidence="1 2">KCTC 52045</strain>
    </source>
</reference>
<organism evidence="1 2">
    <name type="scientific">Longibacter salinarum</name>
    <dbReference type="NCBI Taxonomy" id="1850348"/>
    <lineage>
        <taxon>Bacteria</taxon>
        <taxon>Pseudomonadati</taxon>
        <taxon>Rhodothermota</taxon>
        <taxon>Rhodothermia</taxon>
        <taxon>Rhodothermales</taxon>
        <taxon>Salisaetaceae</taxon>
        <taxon>Longibacter</taxon>
    </lineage>
</organism>
<dbReference type="AlphaFoldDB" id="A0A2A8CUG6"/>
<protein>
    <submittedName>
        <fullName evidence="1">5-formyltetrahydrofolate cyclo-ligase</fullName>
    </submittedName>
</protein>
<evidence type="ECO:0000313" key="2">
    <source>
        <dbReference type="Proteomes" id="UP000220102"/>
    </source>
</evidence>
<gene>
    <name evidence="1" type="ORF">CRI94_15255</name>
</gene>
<proteinExistence type="predicted"/>
<dbReference type="GO" id="GO:0016874">
    <property type="term" value="F:ligase activity"/>
    <property type="evidence" value="ECO:0007669"/>
    <property type="project" value="UniProtKB-KW"/>
</dbReference>
<name>A0A2A8CUG6_9BACT</name>
<keyword evidence="1" id="KW-0436">Ligase</keyword>
<dbReference type="InterPro" id="IPR002698">
    <property type="entry name" value="FTHF_cligase"/>
</dbReference>
<dbReference type="InterPro" id="IPR024185">
    <property type="entry name" value="FTHF_cligase-like_sf"/>
</dbReference>
<dbReference type="Pfam" id="PF01812">
    <property type="entry name" value="5-FTHF_cyc-lig"/>
    <property type="match status" value="1"/>
</dbReference>
<keyword evidence="2" id="KW-1185">Reference proteome</keyword>
<dbReference type="InterPro" id="IPR037171">
    <property type="entry name" value="NagB/RpiA_transferase-like"/>
</dbReference>
<dbReference type="PANTHER" id="PTHR13017">
    <property type="entry name" value="5-FORMYLTETRAHYDROFOLATE CYCLO-LIGASE-RELATED"/>
    <property type="match status" value="1"/>
</dbReference>
<dbReference type="PANTHER" id="PTHR13017:SF0">
    <property type="entry name" value="METHENYLTETRAHYDROFOLATE SYNTHASE DOMAIN-CONTAINING PROTEIN"/>
    <property type="match status" value="1"/>
</dbReference>
<dbReference type="OrthoDB" id="9801938at2"/>
<dbReference type="EMBL" id="PDEQ01000009">
    <property type="protein sequence ID" value="PEN11394.1"/>
    <property type="molecule type" value="Genomic_DNA"/>
</dbReference>
<dbReference type="GO" id="GO:0005737">
    <property type="term" value="C:cytoplasm"/>
    <property type="evidence" value="ECO:0007669"/>
    <property type="project" value="TreeGrafter"/>
</dbReference>
<sequence>MRFDDKDAARQYVWDTLDDEGIARFPFPPHGRIPNFKDASVAAKRLFDHPILADAHSIKVNPDSPQRYVRIEALKRGIVVYVPTPRLRGGFKKLDPAVIPAEKHSKAASLSNMDTWAEPVDLNELPQLDAIVTGSVAVTRDGRRCGKGEGYSDLEYAILLELGHALVPVATTVHPLQLVEDVPTDAHDLPLTVIVTPDSTIEIDDPPAPPTGLDWAALTEADLEEMPILRELKR</sequence>
<comment type="caution">
    <text evidence="1">The sequence shown here is derived from an EMBL/GenBank/DDBJ whole genome shotgun (WGS) entry which is preliminary data.</text>
</comment>
<dbReference type="Proteomes" id="UP000220102">
    <property type="component" value="Unassembled WGS sequence"/>
</dbReference>
<dbReference type="SUPFAM" id="SSF100950">
    <property type="entry name" value="NagB/RpiA/CoA transferase-like"/>
    <property type="match status" value="1"/>
</dbReference>